<accession>A0A8J2JUA7</accession>
<sequence length="278" mass="31720">MNSKPGKGLKTKAVTSGLKKYKDLVIPGISSGKPQWTKFNKALSSDYKSLTGGSAYRQGVLLKIVQHLKSTYLIGEDSIYSLEELLAKAQMQLVTDSVKEWLVTEALPGSERIKCDKYLDGIVRYSYNPPLDCTSESELLDLLKQRREESSGGTLDSDIKASVPHGDRVLSSLRDRLCVFERQDKAKVVFFDPPETHTPEVWLKELVKSASVYSFNDEKIEDYLRNYGITPTKDRFLEKESKSKAINKPTQRRRKLPRRNCIKDNEHVEDLETYDEFM</sequence>
<keyword evidence="1" id="KW-0539">Nucleus</keyword>
<evidence type="ECO:0000259" key="3">
    <source>
        <dbReference type="Pfam" id="PF02186"/>
    </source>
</evidence>
<keyword evidence="5" id="KW-1185">Reference proteome</keyword>
<proteinExistence type="inferred from homology"/>
<dbReference type="InterPro" id="IPR016656">
    <property type="entry name" value="TFIIE-bsu"/>
</dbReference>
<dbReference type="EMBL" id="CAJVCH010025978">
    <property type="protein sequence ID" value="CAG7699650.1"/>
    <property type="molecule type" value="Genomic_DNA"/>
</dbReference>
<dbReference type="OrthoDB" id="5323195at2759"/>
<keyword evidence="1" id="KW-0805">Transcription regulation</keyword>
<evidence type="ECO:0000256" key="1">
    <source>
        <dbReference type="PIRNR" id="PIRNR016398"/>
    </source>
</evidence>
<name>A0A8J2JUA7_9HEXA</name>
<comment type="subunit">
    <text evidence="1">Tetramer of two alpha and two beta chains.</text>
</comment>
<dbReference type="PANTHER" id="PTHR12716:SF8">
    <property type="entry name" value="TRANSCRIPTION INITIATION FACTOR IIE SUBUNIT BETA"/>
    <property type="match status" value="1"/>
</dbReference>
<dbReference type="PIRSF" id="PIRSF016398">
    <property type="entry name" value="TFIIE-beta"/>
    <property type="match status" value="1"/>
</dbReference>
<comment type="similarity">
    <text evidence="1">Belongs to the TFIIE beta subunit family.</text>
</comment>
<dbReference type="Proteomes" id="UP000708208">
    <property type="component" value="Unassembled WGS sequence"/>
</dbReference>
<dbReference type="GO" id="GO:0006367">
    <property type="term" value="P:transcription initiation at RNA polymerase II promoter"/>
    <property type="evidence" value="ECO:0007669"/>
    <property type="project" value="InterPro"/>
</dbReference>
<dbReference type="GO" id="GO:0001097">
    <property type="term" value="F:TFIIH-class transcription factor complex binding"/>
    <property type="evidence" value="ECO:0007669"/>
    <property type="project" value="TreeGrafter"/>
</dbReference>
<comment type="caution">
    <text evidence="4">The sequence shown here is derived from an EMBL/GenBank/DDBJ whole genome shotgun (WGS) entry which is preliminary data.</text>
</comment>
<keyword evidence="1" id="KW-0804">Transcription</keyword>
<dbReference type="InterPro" id="IPR003166">
    <property type="entry name" value="TFIIE_bsu_DNA-bd"/>
</dbReference>
<protein>
    <recommendedName>
        <fullName evidence="1">Transcription initiation factor IIE subunit beta</fullName>
    </recommendedName>
</protein>
<evidence type="ECO:0000313" key="4">
    <source>
        <dbReference type="EMBL" id="CAG7699650.1"/>
    </source>
</evidence>
<comment type="subcellular location">
    <subcellularLocation>
        <location evidence="1">Nucleus</location>
    </subcellularLocation>
</comment>
<comment type="function">
    <text evidence="1">Recruits TFIIH to the initiation complex and stimulates the RNA polymerase II C-terminal domain kinase and DNA-dependent ATPase activities of TFIIH. Both TFIIH and TFIIE are required for promoter clearance by RNA polymerase.</text>
</comment>
<reference evidence="4" key="1">
    <citation type="submission" date="2021-06" db="EMBL/GenBank/DDBJ databases">
        <authorList>
            <person name="Hodson N. C."/>
            <person name="Mongue J. A."/>
            <person name="Jaron S. K."/>
        </authorList>
    </citation>
    <scope>NUCLEOTIDE SEQUENCE</scope>
</reference>
<keyword evidence="1" id="KW-0238">DNA-binding</keyword>
<dbReference type="AlphaFoldDB" id="A0A8J2JUA7"/>
<evidence type="ECO:0000256" key="2">
    <source>
        <dbReference type="SAM" id="MobiDB-lite"/>
    </source>
</evidence>
<feature type="region of interest" description="Disordered" evidence="2">
    <location>
        <begin position="240"/>
        <end position="260"/>
    </location>
</feature>
<evidence type="ECO:0000313" key="5">
    <source>
        <dbReference type="Proteomes" id="UP000708208"/>
    </source>
</evidence>
<feature type="compositionally biased region" description="Basic residues" evidence="2">
    <location>
        <begin position="250"/>
        <end position="260"/>
    </location>
</feature>
<gene>
    <name evidence="4" type="ORF">AFUS01_LOCUS4183</name>
</gene>
<dbReference type="Pfam" id="PF02186">
    <property type="entry name" value="TFIIE_beta"/>
    <property type="match status" value="1"/>
</dbReference>
<dbReference type="PANTHER" id="PTHR12716">
    <property type="entry name" value="TRANSCRIPTION INITIATION FACTOR IIE, BETA SUBUNIT"/>
    <property type="match status" value="1"/>
</dbReference>
<organism evidence="4 5">
    <name type="scientific">Allacma fusca</name>
    <dbReference type="NCBI Taxonomy" id="39272"/>
    <lineage>
        <taxon>Eukaryota</taxon>
        <taxon>Metazoa</taxon>
        <taxon>Ecdysozoa</taxon>
        <taxon>Arthropoda</taxon>
        <taxon>Hexapoda</taxon>
        <taxon>Collembola</taxon>
        <taxon>Symphypleona</taxon>
        <taxon>Sminthuridae</taxon>
        <taxon>Allacma</taxon>
    </lineage>
</organism>
<feature type="domain" description="TFIIE beta" evidence="3">
    <location>
        <begin position="59"/>
        <end position="130"/>
    </location>
</feature>
<dbReference type="GO" id="GO:0005673">
    <property type="term" value="C:transcription factor TFIIE complex"/>
    <property type="evidence" value="ECO:0007669"/>
    <property type="project" value="InterPro"/>
</dbReference>